<evidence type="ECO:0000313" key="2">
    <source>
        <dbReference type="Proteomes" id="UP000251835"/>
    </source>
</evidence>
<dbReference type="AlphaFoldDB" id="A0A7L4UQ81"/>
<dbReference type="RefSeq" id="WP_116496514.1">
    <property type="nucleotide sequence ID" value="NZ_QENZ01000004.1"/>
</dbReference>
<name>A0A7L4UQ81_BALHA</name>
<protein>
    <submittedName>
        <fullName evidence="1">Uncharacterized protein</fullName>
    </submittedName>
</protein>
<comment type="caution">
    <text evidence="1">The sequence shown here is derived from an EMBL/GenBank/DDBJ whole genome shotgun (WGS) entry which is preliminary data.</text>
</comment>
<evidence type="ECO:0000313" key="1">
    <source>
        <dbReference type="EMBL" id="PVX50966.1"/>
    </source>
</evidence>
<accession>A0A7L4UQ81</accession>
<dbReference type="Proteomes" id="UP000251835">
    <property type="component" value="Unassembled WGS sequence"/>
</dbReference>
<sequence length="245" mass="29128">MPYRRLPNTDRARMRAMKTALKNQEEEVELIIPYDFRMKLQEVSQKFEGRLNFKNSTQQKGLLLNKKHKEFTNKARMYISHFIQVVNMAIQRGELGENVRSYYGIDIKNTKLPDLSSDNLLLEWGEKIINGENDRMNKGGNRIYNPSLALVSINYEKFKDSYKELKYQQETQLRANEELVKYRDTADKHIVKLWDILEKHFDFSNEDKSRTACSAWGINYVYRKNELEKIEKKRYADSISLSFNF</sequence>
<reference evidence="1 2" key="1">
    <citation type="submission" date="2018-05" db="EMBL/GenBank/DDBJ databases">
        <title>Genomic Encyclopedia of Type Strains, Phase IV (KMG-IV): sequencing the most valuable type-strain genomes for metagenomic binning, comparative biology and taxonomic classification.</title>
        <authorList>
            <person name="Goeker M."/>
        </authorList>
    </citation>
    <scope>NUCLEOTIDE SEQUENCE [LARGE SCALE GENOMIC DNA]</scope>
    <source>
        <strain evidence="1 2">DSM 28579</strain>
    </source>
</reference>
<dbReference type="OrthoDB" id="1114533at2"/>
<gene>
    <name evidence="1" type="ORF">C7377_1296</name>
</gene>
<dbReference type="EMBL" id="QENZ01000004">
    <property type="protein sequence ID" value="PVX50966.1"/>
    <property type="molecule type" value="Genomic_DNA"/>
</dbReference>
<organism evidence="1 2">
    <name type="scientific">Balneicella halophila</name>
    <dbReference type="NCBI Taxonomy" id="1537566"/>
    <lineage>
        <taxon>Bacteria</taxon>
        <taxon>Pseudomonadati</taxon>
        <taxon>Bacteroidota</taxon>
        <taxon>Bacteroidia</taxon>
        <taxon>Bacteroidales</taxon>
        <taxon>Balneicellaceae</taxon>
        <taxon>Balneicella</taxon>
    </lineage>
</organism>
<proteinExistence type="predicted"/>
<keyword evidence="2" id="KW-1185">Reference proteome</keyword>